<organism evidence="1">
    <name type="scientific">Arundo donax</name>
    <name type="common">Giant reed</name>
    <name type="synonym">Donax arundinaceus</name>
    <dbReference type="NCBI Taxonomy" id="35708"/>
    <lineage>
        <taxon>Eukaryota</taxon>
        <taxon>Viridiplantae</taxon>
        <taxon>Streptophyta</taxon>
        <taxon>Embryophyta</taxon>
        <taxon>Tracheophyta</taxon>
        <taxon>Spermatophyta</taxon>
        <taxon>Magnoliopsida</taxon>
        <taxon>Liliopsida</taxon>
        <taxon>Poales</taxon>
        <taxon>Poaceae</taxon>
        <taxon>PACMAD clade</taxon>
        <taxon>Arundinoideae</taxon>
        <taxon>Arundineae</taxon>
        <taxon>Arundo</taxon>
    </lineage>
</organism>
<name>A0A0A9E429_ARUDO</name>
<evidence type="ECO:0000313" key="1">
    <source>
        <dbReference type="EMBL" id="JAD93793.1"/>
    </source>
</evidence>
<reference evidence="1" key="2">
    <citation type="journal article" date="2015" name="Data Brief">
        <title>Shoot transcriptome of the giant reed, Arundo donax.</title>
        <authorList>
            <person name="Barrero R.A."/>
            <person name="Guerrero F.D."/>
            <person name="Moolhuijzen P."/>
            <person name="Goolsby J.A."/>
            <person name="Tidwell J."/>
            <person name="Bellgard S.E."/>
            <person name="Bellgard M.I."/>
        </authorList>
    </citation>
    <scope>NUCLEOTIDE SEQUENCE</scope>
    <source>
        <tissue evidence="1">Shoot tissue taken approximately 20 cm above the soil surface</tissue>
    </source>
</reference>
<dbReference type="AlphaFoldDB" id="A0A0A9E429"/>
<sequence length="105" mass="11758">MGAGRGGGEVACCRCRAPASAASRRSAKATLPLPRRRRLSLAREGRLRGWLRSLALKSPTKMLSQCLNPIQAKGQRSLHQKLRETKMMCYRMLPPPAHQQRPINR</sequence>
<reference evidence="1" key="1">
    <citation type="submission" date="2014-09" db="EMBL/GenBank/DDBJ databases">
        <authorList>
            <person name="Magalhaes I.L.F."/>
            <person name="Oliveira U."/>
            <person name="Santos F.R."/>
            <person name="Vidigal T.H.D.A."/>
            <person name="Brescovit A.D."/>
            <person name="Santos A.J."/>
        </authorList>
    </citation>
    <scope>NUCLEOTIDE SEQUENCE</scope>
    <source>
        <tissue evidence="1">Shoot tissue taken approximately 20 cm above the soil surface</tissue>
    </source>
</reference>
<dbReference type="EMBL" id="GBRH01204102">
    <property type="protein sequence ID" value="JAD93793.1"/>
    <property type="molecule type" value="Transcribed_RNA"/>
</dbReference>
<accession>A0A0A9E429</accession>
<proteinExistence type="predicted"/>
<protein>
    <submittedName>
        <fullName evidence="1">Uncharacterized protein</fullName>
    </submittedName>
</protein>